<organism evidence="3 6">
    <name type="scientific">Aeromicrobium senzhongii</name>
    <dbReference type="NCBI Taxonomy" id="2663859"/>
    <lineage>
        <taxon>Bacteria</taxon>
        <taxon>Bacillati</taxon>
        <taxon>Actinomycetota</taxon>
        <taxon>Actinomycetes</taxon>
        <taxon>Propionibacteriales</taxon>
        <taxon>Nocardioidaceae</taxon>
        <taxon>Aeromicrobium</taxon>
    </lineage>
</organism>
<feature type="region of interest" description="Disordered" evidence="1">
    <location>
        <begin position="1"/>
        <end position="58"/>
    </location>
</feature>
<gene>
    <name evidence="4" type="ORF">H9L21_12570</name>
    <name evidence="3" type="ORF">IBG24_07990</name>
</gene>
<reference evidence="3" key="1">
    <citation type="submission" date="2020-09" db="EMBL/GenBank/DDBJ databases">
        <title>Novel species in genus Aeromicrobium.</title>
        <authorList>
            <person name="Zhang G."/>
        </authorList>
    </citation>
    <scope>NUCLEOTIDE SEQUENCE</scope>
    <source>
        <strain evidence="4">Zg-629</strain>
        <strain evidence="5">zg-629</strain>
        <strain evidence="3">Zg-636</strain>
    </source>
</reference>
<keyword evidence="3" id="KW-0449">Lipoprotein</keyword>
<feature type="domain" description="Putative host cell surface-exposed lipoprotein Ltp-like HTH region" evidence="2">
    <location>
        <begin position="54"/>
        <end position="99"/>
    </location>
</feature>
<dbReference type="Proteomes" id="UP000515871">
    <property type="component" value="Chromosome"/>
</dbReference>
<evidence type="ECO:0000256" key="1">
    <source>
        <dbReference type="SAM" id="MobiDB-lite"/>
    </source>
</evidence>
<evidence type="ECO:0000313" key="5">
    <source>
        <dbReference type="Proteomes" id="UP000515871"/>
    </source>
</evidence>
<protein>
    <submittedName>
        <fullName evidence="3">Ltp family lipoprotein</fullName>
    </submittedName>
</protein>
<accession>A0A8I0JZQ8</accession>
<dbReference type="InterPro" id="IPR011434">
    <property type="entry name" value="Ltp-like_HTH"/>
</dbReference>
<dbReference type="EMBL" id="CP060587">
    <property type="protein sequence ID" value="QNL96006.1"/>
    <property type="molecule type" value="Genomic_DNA"/>
</dbReference>
<dbReference type="Gene3D" id="1.10.10.10">
    <property type="entry name" value="Winged helix-like DNA-binding domain superfamily/Winged helix DNA-binding domain"/>
    <property type="match status" value="2"/>
</dbReference>
<evidence type="ECO:0000313" key="3">
    <source>
        <dbReference type="EMBL" id="MBC9226252.1"/>
    </source>
</evidence>
<feature type="domain" description="Putative host cell surface-exposed lipoprotein Ltp-like HTH region" evidence="2">
    <location>
        <begin position="102"/>
        <end position="145"/>
    </location>
</feature>
<evidence type="ECO:0000259" key="2">
    <source>
        <dbReference type="Pfam" id="PF07553"/>
    </source>
</evidence>
<dbReference type="Proteomes" id="UP000620591">
    <property type="component" value="Unassembled WGS sequence"/>
</dbReference>
<proteinExistence type="predicted"/>
<evidence type="ECO:0000313" key="4">
    <source>
        <dbReference type="EMBL" id="QNL96006.1"/>
    </source>
</evidence>
<dbReference type="EMBL" id="JACTVM010000002">
    <property type="protein sequence ID" value="MBC9226252.1"/>
    <property type="molecule type" value="Genomic_DNA"/>
</dbReference>
<name>A0A8I0JZQ8_9ACTN</name>
<dbReference type="Pfam" id="PF07553">
    <property type="entry name" value="Lipoprotein_Ltp"/>
    <property type="match status" value="2"/>
</dbReference>
<keyword evidence="5" id="KW-1185">Reference proteome</keyword>
<sequence>MGGSGSDSSGDKEDTTASAQKNTESEKSTEESGTTKTKKKAKTEKAAPKLTKQQQNAVRSAKNYLEFAGFSREGLIRQLSSDAGDGYSDADATAAVDSLDVNWNAEAVESAKNYLDMTGFSCQGLIQQLSSSAGDRYTQKQAEYGAKKAGAC</sequence>
<evidence type="ECO:0000313" key="6">
    <source>
        <dbReference type="Proteomes" id="UP000620591"/>
    </source>
</evidence>
<dbReference type="InterPro" id="IPR036388">
    <property type="entry name" value="WH-like_DNA-bd_sf"/>
</dbReference>
<dbReference type="AlphaFoldDB" id="A0A8I0JZQ8"/>